<keyword evidence="3" id="KW-0324">Glycolysis</keyword>
<reference evidence="7 8" key="1">
    <citation type="submission" date="2017-06" db="EMBL/GenBank/DDBJ databases">
        <title>Genome sequencing of cyanobaciteial culture collection at National Institute for Environmental Studies (NIES).</title>
        <authorList>
            <person name="Hirose Y."/>
            <person name="Shimura Y."/>
            <person name="Fujisawa T."/>
            <person name="Nakamura Y."/>
            <person name="Kawachi M."/>
        </authorList>
    </citation>
    <scope>NUCLEOTIDE SEQUENCE [LARGE SCALE GENOMIC DNA]</scope>
    <source>
        <strain evidence="7 8">NIES-267</strain>
    </source>
</reference>
<gene>
    <name evidence="7" type="ORF">NIES267_37170</name>
</gene>
<dbReference type="Proteomes" id="UP000218418">
    <property type="component" value="Chromosome"/>
</dbReference>
<evidence type="ECO:0000256" key="5">
    <source>
        <dbReference type="PIRSR" id="PIRSR613078-2"/>
    </source>
</evidence>
<protein>
    <recommendedName>
        <fullName evidence="2">phosphoglycerate mutase (2,3-diphosphoglycerate-dependent)</fullName>
        <ecNumber evidence="2">5.4.2.11</ecNumber>
    </recommendedName>
</protein>
<name>A0A1Z4LST5_9CYAN</name>
<accession>A0A1Z4LST5</accession>
<dbReference type="GO" id="GO:0004619">
    <property type="term" value="F:phosphoglycerate mutase activity"/>
    <property type="evidence" value="ECO:0007669"/>
    <property type="project" value="UniProtKB-EC"/>
</dbReference>
<evidence type="ECO:0000313" key="7">
    <source>
        <dbReference type="EMBL" id="BAY84221.1"/>
    </source>
</evidence>
<dbReference type="InterPro" id="IPR029033">
    <property type="entry name" value="His_PPase_superfam"/>
</dbReference>
<feature type="binding site" evidence="5">
    <location>
        <position position="16"/>
    </location>
    <ligand>
        <name>substrate</name>
    </ligand>
</feature>
<feature type="binding site" evidence="5">
    <location>
        <begin position="32"/>
        <end position="33"/>
    </location>
    <ligand>
        <name>substrate</name>
    </ligand>
</feature>
<dbReference type="Gene3D" id="3.40.50.1240">
    <property type="entry name" value="Phosphoglycerate mutase-like"/>
    <property type="match status" value="1"/>
</dbReference>
<feature type="region of interest" description="Disordered" evidence="6">
    <location>
        <begin position="21"/>
        <end position="48"/>
    </location>
</feature>
<keyword evidence="8" id="KW-1185">Reference proteome</keyword>
<proteinExistence type="inferred from homology"/>
<evidence type="ECO:0000313" key="8">
    <source>
        <dbReference type="Proteomes" id="UP000218418"/>
    </source>
</evidence>
<dbReference type="EC" id="5.4.2.11" evidence="2"/>
<dbReference type="SUPFAM" id="SSF53254">
    <property type="entry name" value="Phosphoglycerate mutase-like"/>
    <property type="match status" value="1"/>
</dbReference>
<dbReference type="PANTHER" id="PTHR11931">
    <property type="entry name" value="PHOSPHOGLYCERATE MUTASE"/>
    <property type="match status" value="1"/>
</dbReference>
<sequence length="60" mass="7066">MPLDERYHGDLQGLNKAETAERLGKQSMHQWRRSFSVRPPEGESLEDTMNRTLPFFNNVF</sequence>
<dbReference type="EMBL" id="AP018227">
    <property type="protein sequence ID" value="BAY84221.1"/>
    <property type="molecule type" value="Genomic_DNA"/>
</dbReference>
<organism evidence="7 8">
    <name type="scientific">Calothrix parasitica NIES-267</name>
    <dbReference type="NCBI Taxonomy" id="1973488"/>
    <lineage>
        <taxon>Bacteria</taxon>
        <taxon>Bacillati</taxon>
        <taxon>Cyanobacteriota</taxon>
        <taxon>Cyanophyceae</taxon>
        <taxon>Nostocales</taxon>
        <taxon>Calotrichaceae</taxon>
        <taxon>Calothrix</taxon>
    </lineage>
</organism>
<evidence type="ECO:0000256" key="2">
    <source>
        <dbReference type="ARBA" id="ARBA00012028"/>
    </source>
</evidence>
<dbReference type="GO" id="GO:0006096">
    <property type="term" value="P:glycolytic process"/>
    <property type="evidence" value="ECO:0007669"/>
    <property type="project" value="UniProtKB-KW"/>
</dbReference>
<dbReference type="AlphaFoldDB" id="A0A1Z4LST5"/>
<dbReference type="InterPro" id="IPR013078">
    <property type="entry name" value="His_Pase_superF_clade-1"/>
</dbReference>
<comment type="similarity">
    <text evidence="1">Belongs to the phosphoglycerate mutase family. BPG-dependent PGAM subfamily.</text>
</comment>
<evidence type="ECO:0000256" key="4">
    <source>
        <dbReference type="ARBA" id="ARBA00023235"/>
    </source>
</evidence>
<dbReference type="Pfam" id="PF00300">
    <property type="entry name" value="His_Phos_1"/>
    <property type="match status" value="1"/>
</dbReference>
<dbReference type="InterPro" id="IPR005952">
    <property type="entry name" value="Phosphogly_mut1"/>
</dbReference>
<evidence type="ECO:0000256" key="3">
    <source>
        <dbReference type="ARBA" id="ARBA00023152"/>
    </source>
</evidence>
<evidence type="ECO:0000256" key="6">
    <source>
        <dbReference type="SAM" id="MobiDB-lite"/>
    </source>
</evidence>
<keyword evidence="4" id="KW-0413">Isomerase</keyword>
<evidence type="ECO:0000256" key="1">
    <source>
        <dbReference type="ARBA" id="ARBA00006717"/>
    </source>
</evidence>